<evidence type="ECO:0000313" key="11">
    <source>
        <dbReference type="Proteomes" id="UP000635565"/>
    </source>
</evidence>
<dbReference type="PROSITE" id="PS00622">
    <property type="entry name" value="HTH_LUXR_1"/>
    <property type="match status" value="1"/>
</dbReference>
<evidence type="ECO:0000256" key="3">
    <source>
        <dbReference type="ARBA" id="ARBA00022553"/>
    </source>
</evidence>
<evidence type="ECO:0000256" key="1">
    <source>
        <dbReference type="ARBA" id="ARBA00000085"/>
    </source>
</evidence>
<dbReference type="SUPFAM" id="SSF46894">
    <property type="entry name" value="C-terminal effector domain of the bipartite response regulators"/>
    <property type="match status" value="1"/>
</dbReference>
<dbReference type="Proteomes" id="UP000635565">
    <property type="component" value="Unassembled WGS sequence"/>
</dbReference>
<dbReference type="PANTHER" id="PTHR24421:SF10">
    <property type="entry name" value="NITRATE_NITRITE SENSOR PROTEIN NARQ"/>
    <property type="match status" value="1"/>
</dbReference>
<dbReference type="PROSITE" id="PS50043">
    <property type="entry name" value="HTH_LUXR_2"/>
    <property type="match status" value="1"/>
</dbReference>
<evidence type="ECO:0000256" key="6">
    <source>
        <dbReference type="ARBA" id="ARBA00022777"/>
    </source>
</evidence>
<dbReference type="EC" id="2.7.13.3" evidence="2"/>
<sequence length="308" mass="34666">MLNIIEASDIHVTQNEERRRLARELHDGVVQSLTALVTDLEHFRSQQFFEHELSENIENWHALARNSLLTLRQTLSGMRPAIMGNFDFIEHILAMLKSMQDAGYRVTFECNNWPNQLPVEYASNLYYVLREAIINVCKHAAASAIIVNLYGADGCLHMYVCDDGVGMATSVTTVGSAHGWHQGLNGLRERVLMLGGRITIESMPQQGTRLNMDIPMPVSVPAALSYQAQSNQEAEELPQDDGLTTRERELIILIAQGLVVKEIARILKVSEKTVRNHISNIYHKLAVYDRSQLVIYAMKKGLVDLQSL</sequence>
<dbReference type="EMBL" id="BNJJ01000019">
    <property type="protein sequence ID" value="GHO87775.1"/>
    <property type="molecule type" value="Genomic_DNA"/>
</dbReference>
<name>A0ABQ3VNX7_9CHLR</name>
<dbReference type="PANTHER" id="PTHR24421">
    <property type="entry name" value="NITRATE/NITRITE SENSOR PROTEIN NARX-RELATED"/>
    <property type="match status" value="1"/>
</dbReference>
<dbReference type="InterPro" id="IPR050482">
    <property type="entry name" value="Sensor_HK_TwoCompSys"/>
</dbReference>
<keyword evidence="11" id="KW-1185">Reference proteome</keyword>
<keyword evidence="4" id="KW-0808">Transferase</keyword>
<dbReference type="InterPro" id="IPR036388">
    <property type="entry name" value="WH-like_DNA-bd_sf"/>
</dbReference>
<evidence type="ECO:0000313" key="10">
    <source>
        <dbReference type="EMBL" id="GHO87775.1"/>
    </source>
</evidence>
<dbReference type="SMART" id="SM00421">
    <property type="entry name" value="HTH_LUXR"/>
    <property type="match status" value="1"/>
</dbReference>
<dbReference type="PRINTS" id="PR00038">
    <property type="entry name" value="HTHLUXR"/>
</dbReference>
<dbReference type="CDD" id="cd16917">
    <property type="entry name" value="HATPase_UhpB-NarQ-NarX-like"/>
    <property type="match status" value="1"/>
</dbReference>
<dbReference type="InterPro" id="IPR016032">
    <property type="entry name" value="Sig_transdc_resp-reg_C-effctor"/>
</dbReference>
<evidence type="ECO:0000256" key="7">
    <source>
        <dbReference type="ARBA" id="ARBA00022840"/>
    </source>
</evidence>
<comment type="catalytic activity">
    <reaction evidence="1">
        <text>ATP + protein L-histidine = ADP + protein N-phospho-L-histidine.</text>
        <dbReference type="EC" id="2.7.13.3"/>
    </reaction>
</comment>
<keyword evidence="8" id="KW-0902">Two-component regulatory system</keyword>
<dbReference type="SUPFAM" id="SSF55874">
    <property type="entry name" value="ATPase domain of HSP90 chaperone/DNA topoisomerase II/histidine kinase"/>
    <property type="match status" value="1"/>
</dbReference>
<proteinExistence type="predicted"/>
<dbReference type="Gene3D" id="1.10.10.10">
    <property type="entry name" value="Winged helix-like DNA-binding domain superfamily/Winged helix DNA-binding domain"/>
    <property type="match status" value="1"/>
</dbReference>
<comment type="caution">
    <text evidence="10">The sequence shown here is derived from an EMBL/GenBank/DDBJ whole genome shotgun (WGS) entry which is preliminary data.</text>
</comment>
<dbReference type="InterPro" id="IPR000792">
    <property type="entry name" value="Tscrpt_reg_LuxR_C"/>
</dbReference>
<accession>A0ABQ3VNX7</accession>
<protein>
    <recommendedName>
        <fullName evidence="2">histidine kinase</fullName>
        <ecNumber evidence="2">2.7.13.3</ecNumber>
    </recommendedName>
</protein>
<evidence type="ECO:0000256" key="4">
    <source>
        <dbReference type="ARBA" id="ARBA00022679"/>
    </source>
</evidence>
<dbReference type="Gene3D" id="1.20.5.1930">
    <property type="match status" value="1"/>
</dbReference>
<dbReference type="InterPro" id="IPR011712">
    <property type="entry name" value="Sig_transdc_His_kin_sub3_dim/P"/>
</dbReference>
<keyword evidence="5" id="KW-0547">Nucleotide-binding</keyword>
<keyword evidence="3" id="KW-0597">Phosphoprotein</keyword>
<organism evidence="10 11">
    <name type="scientific">Dictyobacter formicarum</name>
    <dbReference type="NCBI Taxonomy" id="2778368"/>
    <lineage>
        <taxon>Bacteria</taxon>
        <taxon>Bacillati</taxon>
        <taxon>Chloroflexota</taxon>
        <taxon>Ktedonobacteria</taxon>
        <taxon>Ktedonobacterales</taxon>
        <taxon>Dictyobacteraceae</taxon>
        <taxon>Dictyobacter</taxon>
    </lineage>
</organism>
<dbReference type="InterPro" id="IPR036890">
    <property type="entry name" value="HATPase_C_sf"/>
</dbReference>
<keyword evidence="6" id="KW-0418">Kinase</keyword>
<dbReference type="CDD" id="cd06170">
    <property type="entry name" value="LuxR_C_like"/>
    <property type="match status" value="1"/>
</dbReference>
<reference evidence="10 11" key="1">
    <citation type="journal article" date="2021" name="Int. J. Syst. Evol. Microbiol.">
        <title>Reticulibacter mediterranei gen. nov., sp. nov., within the new family Reticulibacteraceae fam. nov., and Ktedonospora formicarum gen. nov., sp. nov., Ktedonobacter robiniae sp. nov., Dictyobacter formicarum sp. nov. and Dictyobacter arantiisoli sp. nov., belonging to the class Ktedonobacteria.</title>
        <authorList>
            <person name="Yabe S."/>
            <person name="Zheng Y."/>
            <person name="Wang C.M."/>
            <person name="Sakai Y."/>
            <person name="Abe K."/>
            <person name="Yokota A."/>
            <person name="Donadio S."/>
            <person name="Cavaletti L."/>
            <person name="Monciardini P."/>
        </authorList>
    </citation>
    <scope>NUCLEOTIDE SEQUENCE [LARGE SCALE GENOMIC DNA]</scope>
    <source>
        <strain evidence="10 11">SOSP1-9</strain>
    </source>
</reference>
<evidence type="ECO:0000256" key="2">
    <source>
        <dbReference type="ARBA" id="ARBA00012438"/>
    </source>
</evidence>
<dbReference type="Pfam" id="PF00196">
    <property type="entry name" value="GerE"/>
    <property type="match status" value="1"/>
</dbReference>
<dbReference type="RefSeq" id="WP_201365306.1">
    <property type="nucleotide sequence ID" value="NZ_BNJJ01000019.1"/>
</dbReference>
<dbReference type="Pfam" id="PF07730">
    <property type="entry name" value="HisKA_3"/>
    <property type="match status" value="1"/>
</dbReference>
<keyword evidence="7" id="KW-0067">ATP-binding</keyword>
<dbReference type="Gene3D" id="3.30.565.10">
    <property type="entry name" value="Histidine kinase-like ATPase, C-terminal domain"/>
    <property type="match status" value="1"/>
</dbReference>
<evidence type="ECO:0000256" key="8">
    <source>
        <dbReference type="ARBA" id="ARBA00023012"/>
    </source>
</evidence>
<evidence type="ECO:0000259" key="9">
    <source>
        <dbReference type="PROSITE" id="PS50043"/>
    </source>
</evidence>
<dbReference type="InterPro" id="IPR003594">
    <property type="entry name" value="HATPase_dom"/>
</dbReference>
<dbReference type="Pfam" id="PF02518">
    <property type="entry name" value="HATPase_c"/>
    <property type="match status" value="1"/>
</dbReference>
<gene>
    <name evidence="10" type="ORF">KSZ_57810</name>
</gene>
<feature type="domain" description="HTH luxR-type" evidence="9">
    <location>
        <begin position="236"/>
        <end position="301"/>
    </location>
</feature>
<evidence type="ECO:0000256" key="5">
    <source>
        <dbReference type="ARBA" id="ARBA00022741"/>
    </source>
</evidence>